<comment type="caution">
    <text evidence="11">The sequence shown here is derived from an EMBL/GenBank/DDBJ whole genome shotgun (WGS) entry which is preliminary data.</text>
</comment>
<evidence type="ECO:0000256" key="2">
    <source>
        <dbReference type="ARBA" id="ARBA00022723"/>
    </source>
</evidence>
<dbReference type="PANTHER" id="PTHR45975:SF2">
    <property type="entry name" value="NUCLEOSOME-REMODELING FACTOR SUBUNIT BPTF"/>
    <property type="match status" value="1"/>
</dbReference>
<dbReference type="PROSITE" id="PS50827">
    <property type="entry name" value="DDT"/>
    <property type="match status" value="1"/>
</dbReference>
<dbReference type="STRING" id="6689.A0A3R7PZ37"/>
<keyword evidence="12" id="KW-1185">Reference proteome</keyword>
<dbReference type="PANTHER" id="PTHR45975">
    <property type="entry name" value="NUCLEOSOME-REMODELING FACTOR SUBUNIT BPTF"/>
    <property type="match status" value="1"/>
</dbReference>
<feature type="compositionally biased region" description="Polar residues" evidence="8">
    <location>
        <begin position="185"/>
        <end position="205"/>
    </location>
</feature>
<keyword evidence="2" id="KW-0479">Metal-binding</keyword>
<dbReference type="PROSITE" id="PS50016">
    <property type="entry name" value="ZF_PHD_2"/>
    <property type="match status" value="1"/>
</dbReference>
<feature type="compositionally biased region" description="Basic and acidic residues" evidence="8">
    <location>
        <begin position="616"/>
        <end position="626"/>
    </location>
</feature>
<feature type="region of interest" description="Disordered" evidence="8">
    <location>
        <begin position="1002"/>
        <end position="1101"/>
    </location>
</feature>
<dbReference type="Pfam" id="PF00628">
    <property type="entry name" value="PHD"/>
    <property type="match status" value="1"/>
</dbReference>
<feature type="compositionally biased region" description="Low complexity" evidence="8">
    <location>
        <begin position="635"/>
        <end position="648"/>
    </location>
</feature>
<feature type="compositionally biased region" description="Polar residues" evidence="8">
    <location>
        <begin position="1189"/>
        <end position="1203"/>
    </location>
</feature>
<name>A0A3R7PZ37_PENVA</name>
<feature type="domain" description="DDT" evidence="10">
    <location>
        <begin position="233"/>
        <end position="293"/>
    </location>
</feature>
<feature type="compositionally biased region" description="Basic and acidic residues" evidence="8">
    <location>
        <begin position="1086"/>
        <end position="1096"/>
    </location>
</feature>
<feature type="compositionally biased region" description="Basic and acidic residues" evidence="8">
    <location>
        <begin position="154"/>
        <end position="164"/>
    </location>
</feature>
<dbReference type="PROSITE" id="PS01359">
    <property type="entry name" value="ZF_PHD_1"/>
    <property type="match status" value="1"/>
</dbReference>
<comment type="subcellular location">
    <subcellularLocation>
        <location evidence="1">Nucleus</location>
    </subcellularLocation>
</comment>
<dbReference type="GO" id="GO:0006357">
    <property type="term" value="P:regulation of transcription by RNA polymerase II"/>
    <property type="evidence" value="ECO:0007669"/>
    <property type="project" value="InterPro"/>
</dbReference>
<feature type="region of interest" description="Disordered" evidence="8">
    <location>
        <begin position="583"/>
        <end position="679"/>
    </location>
</feature>
<dbReference type="InterPro" id="IPR019787">
    <property type="entry name" value="Znf_PHD-finger"/>
</dbReference>
<evidence type="ECO:0000259" key="10">
    <source>
        <dbReference type="PROSITE" id="PS50827"/>
    </source>
</evidence>
<evidence type="ECO:0000256" key="3">
    <source>
        <dbReference type="ARBA" id="ARBA00022771"/>
    </source>
</evidence>
<protein>
    <recommendedName>
        <fullName evidence="13">Nucleosome-remodeling factor subunit BPTF</fullName>
    </recommendedName>
</protein>
<dbReference type="Pfam" id="PF02791">
    <property type="entry name" value="DDT"/>
    <property type="match status" value="1"/>
</dbReference>
<gene>
    <name evidence="11" type="ORF">C7M84_018001</name>
</gene>
<dbReference type="InterPro" id="IPR011011">
    <property type="entry name" value="Znf_FYVE_PHD"/>
</dbReference>
<dbReference type="Pfam" id="PF15613">
    <property type="entry name" value="WSD"/>
    <property type="match status" value="1"/>
</dbReference>
<dbReference type="Proteomes" id="UP000283509">
    <property type="component" value="Unassembled WGS sequence"/>
</dbReference>
<evidence type="ECO:0008006" key="13">
    <source>
        <dbReference type="Google" id="ProtNLM"/>
    </source>
</evidence>
<feature type="region of interest" description="Disordered" evidence="8">
    <location>
        <begin position="89"/>
        <end position="209"/>
    </location>
</feature>
<feature type="domain" description="PHD-type" evidence="9">
    <location>
        <begin position="378"/>
        <end position="427"/>
    </location>
</feature>
<dbReference type="InterPro" id="IPR013083">
    <property type="entry name" value="Znf_RING/FYVE/PHD"/>
</dbReference>
<dbReference type="GO" id="GO:0016589">
    <property type="term" value="C:NURF complex"/>
    <property type="evidence" value="ECO:0007669"/>
    <property type="project" value="InterPro"/>
</dbReference>
<accession>A0A3R7PZ37</accession>
<dbReference type="InterPro" id="IPR001965">
    <property type="entry name" value="Znf_PHD"/>
</dbReference>
<evidence type="ECO:0000256" key="5">
    <source>
        <dbReference type="ARBA" id="ARBA00023242"/>
    </source>
</evidence>
<dbReference type="SUPFAM" id="SSF57903">
    <property type="entry name" value="FYVE/PHD zinc finger"/>
    <property type="match status" value="1"/>
</dbReference>
<evidence type="ECO:0000256" key="7">
    <source>
        <dbReference type="SAM" id="Coils"/>
    </source>
</evidence>
<keyword evidence="5" id="KW-0539">Nucleus</keyword>
<dbReference type="CDD" id="cd15559">
    <property type="entry name" value="PHD1_BPTF"/>
    <property type="match status" value="1"/>
</dbReference>
<feature type="compositionally biased region" description="Acidic residues" evidence="8">
    <location>
        <begin position="1019"/>
        <end position="1032"/>
    </location>
</feature>
<dbReference type="GO" id="GO:0008270">
    <property type="term" value="F:zinc ion binding"/>
    <property type="evidence" value="ECO:0007669"/>
    <property type="project" value="UniProtKB-KW"/>
</dbReference>
<evidence type="ECO:0000256" key="1">
    <source>
        <dbReference type="ARBA" id="ARBA00004123"/>
    </source>
</evidence>
<feature type="region of interest" description="Disordered" evidence="8">
    <location>
        <begin position="1366"/>
        <end position="1396"/>
    </location>
</feature>
<reference evidence="11 12" key="2">
    <citation type="submission" date="2019-01" db="EMBL/GenBank/DDBJ databases">
        <title>The decoding of complex shrimp genome reveals the adaptation for benthos swimmer, frequently molting mechanism and breeding impact on genome.</title>
        <authorList>
            <person name="Sun Y."/>
            <person name="Gao Y."/>
            <person name="Yu Y."/>
        </authorList>
    </citation>
    <scope>NUCLEOTIDE SEQUENCE [LARGE SCALE GENOMIC DNA]</scope>
    <source>
        <tissue evidence="11">Muscle</tissue>
    </source>
</reference>
<dbReference type="SMART" id="SM00249">
    <property type="entry name" value="PHD"/>
    <property type="match status" value="1"/>
</dbReference>
<evidence type="ECO:0000313" key="12">
    <source>
        <dbReference type="Proteomes" id="UP000283509"/>
    </source>
</evidence>
<feature type="compositionally biased region" description="Polar residues" evidence="8">
    <location>
        <begin position="1383"/>
        <end position="1396"/>
    </location>
</feature>
<dbReference type="InterPro" id="IPR028941">
    <property type="entry name" value="WHIM2_dom"/>
</dbReference>
<keyword evidence="3 6" id="KW-0863">Zinc-finger</keyword>
<organism evidence="11 12">
    <name type="scientific">Penaeus vannamei</name>
    <name type="common">Whiteleg shrimp</name>
    <name type="synonym">Litopenaeus vannamei</name>
    <dbReference type="NCBI Taxonomy" id="6689"/>
    <lineage>
        <taxon>Eukaryota</taxon>
        <taxon>Metazoa</taxon>
        <taxon>Ecdysozoa</taxon>
        <taxon>Arthropoda</taxon>
        <taxon>Crustacea</taxon>
        <taxon>Multicrustacea</taxon>
        <taxon>Malacostraca</taxon>
        <taxon>Eumalacostraca</taxon>
        <taxon>Eucarida</taxon>
        <taxon>Decapoda</taxon>
        <taxon>Dendrobranchiata</taxon>
        <taxon>Penaeoidea</taxon>
        <taxon>Penaeidae</taxon>
        <taxon>Penaeus</taxon>
    </lineage>
</organism>
<proteinExistence type="predicted"/>
<feature type="compositionally biased region" description="Acidic residues" evidence="8">
    <location>
        <begin position="165"/>
        <end position="180"/>
    </location>
</feature>
<evidence type="ECO:0000313" key="11">
    <source>
        <dbReference type="EMBL" id="ROT64058.1"/>
    </source>
</evidence>
<keyword evidence="7" id="KW-0175">Coiled coil</keyword>
<evidence type="ECO:0000256" key="4">
    <source>
        <dbReference type="ARBA" id="ARBA00022833"/>
    </source>
</evidence>
<feature type="compositionally biased region" description="Basic and acidic residues" evidence="8">
    <location>
        <begin position="1065"/>
        <end position="1077"/>
    </location>
</feature>
<evidence type="ECO:0000259" key="9">
    <source>
        <dbReference type="PROSITE" id="PS50016"/>
    </source>
</evidence>
<dbReference type="InterPro" id="IPR018501">
    <property type="entry name" value="DDT_dom"/>
</dbReference>
<dbReference type="InterPro" id="IPR038028">
    <property type="entry name" value="BPTF"/>
</dbReference>
<evidence type="ECO:0000256" key="8">
    <source>
        <dbReference type="SAM" id="MobiDB-lite"/>
    </source>
</evidence>
<dbReference type="SMART" id="SM00571">
    <property type="entry name" value="DDT"/>
    <property type="match status" value="1"/>
</dbReference>
<feature type="region of interest" description="Disordered" evidence="8">
    <location>
        <begin position="1178"/>
        <end position="1207"/>
    </location>
</feature>
<dbReference type="EMBL" id="QCYY01003332">
    <property type="protein sequence ID" value="ROT64058.1"/>
    <property type="molecule type" value="Genomic_DNA"/>
</dbReference>
<reference evidence="11 12" key="1">
    <citation type="submission" date="2018-04" db="EMBL/GenBank/DDBJ databases">
        <authorList>
            <person name="Zhang X."/>
            <person name="Yuan J."/>
            <person name="Li F."/>
            <person name="Xiang J."/>
        </authorList>
    </citation>
    <scope>NUCLEOTIDE SEQUENCE [LARGE SCALE GENOMIC DNA]</scope>
    <source>
        <tissue evidence="11">Muscle</tissue>
    </source>
</reference>
<feature type="coiled-coil region" evidence="7">
    <location>
        <begin position="546"/>
        <end position="573"/>
    </location>
</feature>
<keyword evidence="4" id="KW-0862">Zinc</keyword>
<dbReference type="Gene3D" id="3.30.40.10">
    <property type="entry name" value="Zinc/RING finger domain, C3HC4 (zinc finger)"/>
    <property type="match status" value="1"/>
</dbReference>
<feature type="compositionally biased region" description="Basic and acidic residues" evidence="8">
    <location>
        <begin position="653"/>
        <end position="679"/>
    </location>
</feature>
<evidence type="ECO:0000256" key="6">
    <source>
        <dbReference type="PROSITE-ProRule" id="PRU00146"/>
    </source>
</evidence>
<dbReference type="OrthoDB" id="784962at2759"/>
<sequence>MSAGETERCVRGHGRRLRAYFPLKQVFSREAKTFSASPPPLSVRALSLRTGEMSERKRKRGRPRSTPMLSYGAEMKMRNSVTRIIKKPRYLLDQEEDSNPSRSCSPSRYPEGGEFRGVGGAHSKNKRGYNPDIDDKDSEYLYGSDFEVEEISEKEEYSDSRSVSDDDIDIGELDEDEGLSDGEASISSFSTNGGTPSKVPSSRPQTPIPVWLQDRDYPPLELPESSDDLLLPQAYVLRAVSIYEVLRHFRTLVRLSPVRFEDFCAALMAEEQSSLLAEVHMMLLKALIREEDSQQTQFGPLDQKDSINVILYFIDALTWPETLRLYLQSDYEFRDTLSILDSCDYPYTSLENRFLCDQFLQTSVVREDLLSEGKLRYDDHCRACHKTGDLLCCDSCSAVYHLDCVDPPLQDIPGEMEDWTCSVCTAHQVEGVTDCISPMETSGILCRQDPLGFDRHGRKYWFLVRRLFIETEDGELWYYSTRAQFEEVYSLLDSADLEEELCSALLDVMSEIKRHMSLTESITEENKGNRKSRLEVEDADVAKRIAERREQKVKKEQEGLDKLIEEIKEEDIKTEIKEEPVECDMKTEEGHVSSLDPFTGEIHEKSSKPSSVPSVDVKEEVEVKEEHEDEEKSSESGIKTRTKTGTITPKQFAVDDLRRRLPVEDKDKDSSKKSSDDAAVHKLTQNHLYRLGCDGKYKNYVNQYSTNALALNKLQHNEERDKRRHLSHKFSLTSNADFKWNGVLYGNKESLVSTLRHSVLALEQNISVHLFHPHWPNIRKAWNVAVMASTEPRHFSRVLMWLVACIKPVVFNPVWHESLGHVRPVTIIKYTLGLKHQVWKLKGEEYRVHGMWGWQWLSSHRRAPHTPMSTVGLRSGGEKYMVPIKSPTGLRSLSINYAVYKQLASKAPSLKPCLLSPNQRSQEMVVESSSEEKKNEIIIASTTGQQKVVVGTVKLEDYFEDGLVNVSEALTSRSRFLYPKVAKTSVLDSLLSRRIALRSQEEKDLATKKSQCGETKKDEEEDEIDVENDDSDATLSDNSDHENIDEIPDSQRSTIHKQRPAGNLLKERRKERERRADSPSPTSKPEATHRPPESLDSRSNLRCGRHGIKAKTNNVPDLINLEELSKLFILPLMEANDPRLQASVPREVRARHHRGDKSQVSAIRLIRAPPDARLRTLWPGSAPEKDAYSNANQTTTTSHQKLSPSLRPIVPTPAHPAAPSALITNLKTNLGKGGGVSCVQGRPGSTAWPGHAGLWQFGALWLSVSGIRHGAPERRADKGRRKSSVAHHNVSGIMLLAWQTSLPYALQRPPPFLSLSAPSRPSLSSPPPFGAPSLFLILTSGRDGSAFYKGYYANVALPVDATPDDWQGLGRASPSGHGLPASSDLSTDSLSHQPSS</sequence>
<dbReference type="GO" id="GO:0000978">
    <property type="term" value="F:RNA polymerase II cis-regulatory region sequence-specific DNA binding"/>
    <property type="evidence" value="ECO:0007669"/>
    <property type="project" value="TreeGrafter"/>
</dbReference>
<dbReference type="InterPro" id="IPR019786">
    <property type="entry name" value="Zinc_finger_PHD-type_CS"/>
</dbReference>
<feature type="region of interest" description="Disordered" evidence="8">
    <location>
        <begin position="48"/>
        <end position="68"/>
    </location>
</feature>